<dbReference type="PANTHER" id="PTHR34675:SF1">
    <property type="entry name" value="PROTEIN TRIGALACTOSYLDIACYLGLYCEROL 2, CHLOROPLASTIC"/>
    <property type="match status" value="1"/>
</dbReference>
<dbReference type="InterPro" id="IPR003399">
    <property type="entry name" value="Mce/MlaD"/>
</dbReference>
<organism evidence="4 5">
    <name type="scientific">Floridaenema flaviceps BLCC-F50</name>
    <dbReference type="NCBI Taxonomy" id="3153642"/>
    <lineage>
        <taxon>Bacteria</taxon>
        <taxon>Bacillati</taxon>
        <taxon>Cyanobacteriota</taxon>
        <taxon>Cyanophyceae</taxon>
        <taxon>Oscillatoriophycideae</taxon>
        <taxon>Aerosakkonematales</taxon>
        <taxon>Aerosakkonemataceae</taxon>
        <taxon>Floridanema</taxon>
        <taxon>Floridanema flaviceps</taxon>
    </lineage>
</organism>
<feature type="domain" description="Mce/MlaD" evidence="3">
    <location>
        <begin position="46"/>
        <end position="121"/>
    </location>
</feature>
<comment type="caution">
    <text evidence="4">The sequence shown here is derived from an EMBL/GenBank/DDBJ whole genome shotgun (WGS) entry which is preliminary data.</text>
</comment>
<evidence type="ECO:0000256" key="1">
    <source>
        <dbReference type="SAM" id="MobiDB-lite"/>
    </source>
</evidence>
<dbReference type="Gene3D" id="1.10.287.950">
    <property type="entry name" value="Methyl-accepting chemotaxis protein"/>
    <property type="match status" value="1"/>
</dbReference>
<gene>
    <name evidence="4" type="ORF">ACE1CI_14370</name>
</gene>
<evidence type="ECO:0000313" key="4">
    <source>
        <dbReference type="EMBL" id="MFB2894091.1"/>
    </source>
</evidence>
<evidence type="ECO:0000256" key="2">
    <source>
        <dbReference type="SAM" id="Phobius"/>
    </source>
</evidence>
<name>A0ABV4XQZ8_9CYAN</name>
<protein>
    <submittedName>
        <fullName evidence="4">MlaD family protein</fullName>
    </submittedName>
</protein>
<feature type="region of interest" description="Disordered" evidence="1">
    <location>
        <begin position="483"/>
        <end position="525"/>
    </location>
</feature>
<reference evidence="4 5" key="1">
    <citation type="submission" date="2024-09" db="EMBL/GenBank/DDBJ databases">
        <title>Floridaenema gen nov. (Aerosakkonemataceae, Aerosakkonematales ord. nov., Cyanobacteria) from benthic tropical and subtropical fresh waters, with the description of four new species.</title>
        <authorList>
            <person name="Moretto J.A."/>
            <person name="Berthold D.E."/>
            <person name="Lefler F.W."/>
            <person name="Huang I.-S."/>
            <person name="Laughinghouse H. IV."/>
        </authorList>
    </citation>
    <scope>NUCLEOTIDE SEQUENCE [LARGE SCALE GENOMIC DNA]</scope>
    <source>
        <strain evidence="4 5">BLCC-F50</strain>
    </source>
</reference>
<dbReference type="Pfam" id="PF02470">
    <property type="entry name" value="MlaD"/>
    <property type="match status" value="1"/>
</dbReference>
<feature type="compositionally biased region" description="Polar residues" evidence="1">
    <location>
        <begin position="485"/>
        <end position="498"/>
    </location>
</feature>
<dbReference type="Proteomes" id="UP001576784">
    <property type="component" value="Unassembled WGS sequence"/>
</dbReference>
<proteinExistence type="predicted"/>
<accession>A0ABV4XQZ8</accession>
<dbReference type="PANTHER" id="PTHR34675">
    <property type="entry name" value="PROTEIN TRIGALACTOSYLDIACYLGLYCEROL 2, CHLOROPLASTIC"/>
    <property type="match status" value="1"/>
</dbReference>
<evidence type="ECO:0000313" key="5">
    <source>
        <dbReference type="Proteomes" id="UP001576784"/>
    </source>
</evidence>
<dbReference type="EMBL" id="JBHFNR010000099">
    <property type="protein sequence ID" value="MFB2894091.1"/>
    <property type="molecule type" value="Genomic_DNA"/>
</dbReference>
<feature type="transmembrane region" description="Helical" evidence="2">
    <location>
        <begin position="21"/>
        <end position="42"/>
    </location>
</feature>
<dbReference type="InterPro" id="IPR039342">
    <property type="entry name" value="TGD2-like"/>
</dbReference>
<sequence length="525" mass="57088">MQESGRGNMRSRTMREGSVGLLLLLGIGLFAGLILWLQGIYFGRRDYQFTVNFKDAGGMQIGTPVRYRGVTVGRVLRVDPQVNGVDVLVEITEPDLVIPRDVTIESQQSGLIGENSINITPNREVATDVKNLAPFDPNCNQRQLIICQNARLEGKTGASIDQLINAAVSFANLYTDRQFYNNINSAITNTSRAAEGIVSLTRDLSGLSQAVRQDLGNISQATSAIGRTVDRFGVTADKLSVTADKFNVTADRIGRTADQFNVTADRIGRTAEQVSNQFGVTANRIGRTADQITVTTNQLGSSFNQTAGRVNRTLDEFRSTTNQVNGLVGNLNNLITNNQGALVATLNNLKETSDDLRVAVRKLSPSIDRISQGQLIQNLETLSANAVEASANLRKVSSSLNDPTVILSLQQTLDSARVTFQNAQKITSDLDELIGDPKLRQNLRILINGLSGLVSSTEQLQQQVEVAQFLQPMKAATNLPIPNTIGHSPTDNLPTQNKPIVPIPETTANRKDRKPFVQKSSHGDN</sequence>
<keyword evidence="2" id="KW-1133">Transmembrane helix</keyword>
<keyword evidence="2" id="KW-0812">Transmembrane</keyword>
<keyword evidence="5" id="KW-1185">Reference proteome</keyword>
<dbReference type="SUPFAM" id="SSF58104">
    <property type="entry name" value="Methyl-accepting chemotaxis protein (MCP) signaling domain"/>
    <property type="match status" value="1"/>
</dbReference>
<evidence type="ECO:0000259" key="3">
    <source>
        <dbReference type="Pfam" id="PF02470"/>
    </source>
</evidence>
<keyword evidence="2" id="KW-0472">Membrane</keyword>